<name>A0A8K2A7I4_9CYAN</name>
<dbReference type="PANTHER" id="PTHR35302:SF1">
    <property type="entry name" value="PROTEIN COFACTOR ASSEMBLY OF COMPLEX C SUBUNIT B CCB1, CHLOROPLASTIC"/>
    <property type="match status" value="1"/>
</dbReference>
<dbReference type="InterPro" id="IPR021919">
    <property type="entry name" value="CCB1"/>
</dbReference>
<sequence length="190" mass="21302">MDALVLSSTLVLTVLLLIGLFFFVRASVKDRTETYRVTTPIPAAALLDQVQTYLQNRAYQLKAWDDQTDQVIFEGIVAPSRFLAVFLVSIVGVALWCLSLVLMTLIPSVGYGWYSLVALSPLAGWFYWQQARRPEVVCLKVATGSSTDQEAQAGFQFKMQTILTVTAHRDEFIAMQASFKETWLELPHSC</sequence>
<evidence type="ECO:0000313" key="2">
    <source>
        <dbReference type="EMBL" id="NCJ06936.1"/>
    </source>
</evidence>
<keyword evidence="1" id="KW-1133">Transmembrane helix</keyword>
<evidence type="ECO:0000256" key="1">
    <source>
        <dbReference type="SAM" id="Phobius"/>
    </source>
</evidence>
<gene>
    <name evidence="2" type="ORF">GS597_10525</name>
</gene>
<keyword evidence="1" id="KW-0812">Transmembrane</keyword>
<keyword evidence="1" id="KW-0472">Membrane</keyword>
<evidence type="ECO:0000313" key="3">
    <source>
        <dbReference type="Proteomes" id="UP000607397"/>
    </source>
</evidence>
<dbReference type="Proteomes" id="UP000607397">
    <property type="component" value="Unassembled WGS sequence"/>
</dbReference>
<reference evidence="2" key="1">
    <citation type="submission" date="2019-12" db="EMBL/GenBank/DDBJ databases">
        <title>High-Quality draft genome sequences of three cyanobacteria isolated from the limestone walls of the Old Cathedral of Coimbra.</title>
        <authorList>
            <person name="Tiago I."/>
            <person name="Soares F."/>
            <person name="Portugal A."/>
        </authorList>
    </citation>
    <scope>NUCLEOTIDE SEQUENCE [LARGE SCALE GENOMIC DNA]</scope>
    <source>
        <strain evidence="2">C</strain>
    </source>
</reference>
<accession>A0A8K2A7I4</accession>
<organism evidence="2 3">
    <name type="scientific">Petrachloros mirabilis ULC683</name>
    <dbReference type="NCBI Taxonomy" id="2781853"/>
    <lineage>
        <taxon>Bacteria</taxon>
        <taxon>Bacillati</taxon>
        <taxon>Cyanobacteriota</taxon>
        <taxon>Cyanophyceae</taxon>
        <taxon>Synechococcales</taxon>
        <taxon>Petrachlorosaceae</taxon>
        <taxon>Petrachloros</taxon>
        <taxon>Petrachloros mirabilis</taxon>
    </lineage>
</organism>
<proteinExistence type="predicted"/>
<feature type="transmembrane region" description="Helical" evidence="1">
    <location>
        <begin position="6"/>
        <end position="24"/>
    </location>
</feature>
<protein>
    <submittedName>
        <fullName evidence="2">Cofactor assembly of complex C subunit B</fullName>
    </submittedName>
</protein>
<dbReference type="AlphaFoldDB" id="A0A8K2A7I4"/>
<feature type="transmembrane region" description="Helical" evidence="1">
    <location>
        <begin position="82"/>
        <end position="105"/>
    </location>
</feature>
<dbReference type="EMBL" id="WVIC01000018">
    <property type="protein sequence ID" value="NCJ06936.1"/>
    <property type="molecule type" value="Genomic_DNA"/>
</dbReference>
<keyword evidence="3" id="KW-1185">Reference proteome</keyword>
<dbReference type="Pfam" id="PF12046">
    <property type="entry name" value="CCB1"/>
    <property type="match status" value="1"/>
</dbReference>
<comment type="caution">
    <text evidence="2">The sequence shown here is derived from an EMBL/GenBank/DDBJ whole genome shotgun (WGS) entry which is preliminary data.</text>
</comment>
<dbReference type="PANTHER" id="PTHR35302">
    <property type="match status" value="1"/>
</dbReference>
<feature type="transmembrane region" description="Helical" evidence="1">
    <location>
        <begin position="111"/>
        <end position="128"/>
    </location>
</feature>